<dbReference type="RefSeq" id="WP_120325739.1">
    <property type="nucleotide sequence ID" value="NZ_RAPF01000010.1"/>
</dbReference>
<comment type="caution">
    <text evidence="1">The sequence shown here is derived from an EMBL/GenBank/DDBJ whole genome shotgun (WGS) entry which is preliminary data.</text>
</comment>
<evidence type="ECO:0000313" key="1">
    <source>
        <dbReference type="EMBL" id="RKF18295.1"/>
    </source>
</evidence>
<dbReference type="EMBL" id="RAPF01000010">
    <property type="protein sequence ID" value="RKF18295.1"/>
    <property type="molecule type" value="Genomic_DNA"/>
</dbReference>
<sequence length="100" mass="11208">MVIEKSSAEQSTYRRILSQLDFAVECTTHLVASELDDYDLILCDTGTMTVDPWPFPSTDCLVAIIAPDDCTMRNHLETLHIRFIERPLDLASLHAVVSGK</sequence>
<accession>A0A420EC92</accession>
<proteinExistence type="predicted"/>
<reference evidence="1 2" key="1">
    <citation type="submission" date="2018-09" db="EMBL/GenBank/DDBJ databases">
        <title>Altererythrobacter spongiae sp. nov., isolated from a marine sponge.</title>
        <authorList>
            <person name="Zhuang L."/>
            <person name="Luo L."/>
        </authorList>
    </citation>
    <scope>NUCLEOTIDE SEQUENCE [LARGE SCALE GENOMIC DNA]</scope>
    <source>
        <strain evidence="1 2">HN-Y73</strain>
    </source>
</reference>
<keyword evidence="2" id="KW-1185">Reference proteome</keyword>
<gene>
    <name evidence="1" type="ORF">D6851_15100</name>
</gene>
<organism evidence="1 2">
    <name type="scientific">Altericroceibacterium spongiae</name>
    <dbReference type="NCBI Taxonomy" id="2320269"/>
    <lineage>
        <taxon>Bacteria</taxon>
        <taxon>Pseudomonadati</taxon>
        <taxon>Pseudomonadota</taxon>
        <taxon>Alphaproteobacteria</taxon>
        <taxon>Sphingomonadales</taxon>
        <taxon>Erythrobacteraceae</taxon>
        <taxon>Altericroceibacterium</taxon>
    </lineage>
</organism>
<dbReference type="Proteomes" id="UP000284395">
    <property type="component" value="Unassembled WGS sequence"/>
</dbReference>
<evidence type="ECO:0000313" key="2">
    <source>
        <dbReference type="Proteomes" id="UP000284395"/>
    </source>
</evidence>
<protein>
    <submittedName>
        <fullName evidence="1">Uncharacterized protein</fullName>
    </submittedName>
</protein>
<name>A0A420EC92_9SPHN</name>
<dbReference type="AlphaFoldDB" id="A0A420EC92"/>